<organism evidence="5 6">
    <name type="scientific">Priestia endophytica DSM 13796</name>
    <dbReference type="NCBI Taxonomy" id="1121089"/>
    <lineage>
        <taxon>Bacteria</taxon>
        <taxon>Bacillati</taxon>
        <taxon>Bacillota</taxon>
        <taxon>Bacilli</taxon>
        <taxon>Bacillales</taxon>
        <taxon>Bacillaceae</taxon>
        <taxon>Priestia</taxon>
    </lineage>
</organism>
<protein>
    <submittedName>
        <fullName evidence="5">Hydroxymethylglutaryl-CoA lyase</fullName>
    </submittedName>
</protein>
<dbReference type="Pfam" id="PF00682">
    <property type="entry name" value="HMGL-like"/>
    <property type="match status" value="1"/>
</dbReference>
<dbReference type="InterPro" id="IPR043594">
    <property type="entry name" value="HMGL"/>
</dbReference>
<comment type="similarity">
    <text evidence="1">Belongs to the HMG-CoA lyase family.</text>
</comment>
<dbReference type="Proteomes" id="UP000182762">
    <property type="component" value="Unassembled WGS sequence"/>
</dbReference>
<dbReference type="PANTHER" id="PTHR42738:SF7">
    <property type="entry name" value="HYDROXYMETHYLGLUTARYL-COA LYASE"/>
    <property type="match status" value="1"/>
</dbReference>
<dbReference type="Gene3D" id="3.20.20.70">
    <property type="entry name" value="Aldolase class I"/>
    <property type="match status" value="1"/>
</dbReference>
<dbReference type="GeneID" id="93710820"/>
<keyword evidence="6" id="KW-1185">Reference proteome</keyword>
<feature type="domain" description="Pyruvate carboxyltransferase" evidence="4">
    <location>
        <begin position="7"/>
        <end position="274"/>
    </location>
</feature>
<dbReference type="NCBIfam" id="NF004283">
    <property type="entry name" value="PRK05692.1"/>
    <property type="match status" value="1"/>
</dbReference>
<evidence type="ECO:0000256" key="3">
    <source>
        <dbReference type="ARBA" id="ARBA00023239"/>
    </source>
</evidence>
<dbReference type="PANTHER" id="PTHR42738">
    <property type="entry name" value="HYDROXYMETHYLGLUTARYL-COA LYASE"/>
    <property type="match status" value="1"/>
</dbReference>
<dbReference type="CDD" id="cd07938">
    <property type="entry name" value="DRE_TIM_HMGL"/>
    <property type="match status" value="1"/>
</dbReference>
<name>A0A1I5ZKR0_9BACI</name>
<keyword evidence="2" id="KW-0479">Metal-binding</keyword>
<evidence type="ECO:0000256" key="2">
    <source>
        <dbReference type="ARBA" id="ARBA00022723"/>
    </source>
</evidence>
<dbReference type="EMBL" id="FOXX01000004">
    <property type="protein sequence ID" value="SFQ57035.1"/>
    <property type="molecule type" value="Genomic_DNA"/>
</dbReference>
<dbReference type="GO" id="GO:0016829">
    <property type="term" value="F:lyase activity"/>
    <property type="evidence" value="ECO:0007669"/>
    <property type="project" value="UniProtKB-KW"/>
</dbReference>
<keyword evidence="3 5" id="KW-0456">Lyase</keyword>
<dbReference type="InterPro" id="IPR013785">
    <property type="entry name" value="Aldolase_TIM"/>
</dbReference>
<accession>A0A1I5ZKR0</accession>
<reference evidence="5 6" key="1">
    <citation type="submission" date="2016-10" db="EMBL/GenBank/DDBJ databases">
        <authorList>
            <person name="Varghese N."/>
            <person name="Submissions S."/>
        </authorList>
    </citation>
    <scope>NUCLEOTIDE SEQUENCE [LARGE SCALE GENOMIC DNA]</scope>
    <source>
        <strain evidence="5 6">DSM 13796</strain>
    </source>
</reference>
<dbReference type="PROSITE" id="PS50991">
    <property type="entry name" value="PYR_CT"/>
    <property type="match status" value="1"/>
</dbReference>
<gene>
    <name evidence="5" type="ORF">SAMN02745910_02159</name>
</gene>
<comment type="caution">
    <text evidence="5">The sequence shown here is derived from an EMBL/GenBank/DDBJ whole genome shotgun (WGS) entry which is preliminary data.</text>
</comment>
<dbReference type="RefSeq" id="WP_061804167.1">
    <property type="nucleotide sequence ID" value="NZ_FOXX01000004.1"/>
</dbReference>
<evidence type="ECO:0000256" key="1">
    <source>
        <dbReference type="ARBA" id="ARBA00009405"/>
    </source>
</evidence>
<evidence type="ECO:0000313" key="6">
    <source>
        <dbReference type="Proteomes" id="UP000182762"/>
    </source>
</evidence>
<dbReference type="InterPro" id="IPR000891">
    <property type="entry name" value="PYR_CT"/>
</dbReference>
<sequence length="308" mass="33328">MKWPTNITIKEVGPRDGLQNEKGFISTEDKISLINQLSASGLKEIEITSFVNSKWIPALSDAAAVATGITRVPGVTYTALVPNQQGLERAFEANIDEVAVFMSASETHNLKNINKSISNTFPILRDLVQKTLAAGKSSRGYVSTVFGCPYEGAVDIDMVIRVSETLFEMGIKELSLGDTIGVANPKQVQELLEVFLKKFPADKLAMHFHDTRGTALANVLVSLEMGITTFDSSIGGLGGCPYAPGASGNVATDDLLYMLHGMGIHTRVDQEKLLSASQFIQKKIGRPLPSKSLQASISKYNSTCENTW</sequence>
<dbReference type="SUPFAM" id="SSF51569">
    <property type="entry name" value="Aldolase"/>
    <property type="match status" value="1"/>
</dbReference>
<proteinExistence type="inferred from homology"/>
<evidence type="ECO:0000259" key="4">
    <source>
        <dbReference type="PROSITE" id="PS50991"/>
    </source>
</evidence>
<evidence type="ECO:0000313" key="5">
    <source>
        <dbReference type="EMBL" id="SFQ57035.1"/>
    </source>
</evidence>